<evidence type="ECO:0000313" key="2">
    <source>
        <dbReference type="Proteomes" id="UP000006222"/>
    </source>
</evidence>
<sequence>MTELGPTLPNELRRRGLKIQTPNHVGKYSVNEIGQLEMRGAVVVWKDDGSVDYITGEAEEVERISRQLGLEPKNIREVEPDRKDVFFGKIPSVNPLIEACMLKCILQTFDCLLRDQADRFTRSDKIHHCREIVRKFVQSGDQKEQREAMGQISLGLQYDPDYRGRYEQIIKDSGVESPPFCHQLIASGNPATRTLDAVIIIFGEEPHAFRLSNDWDENALTYVMTNGIMHGQSFSECVSLADSYTLGKPTFRKSFIISSDPVQRSDLENSASEIATRRFSIYRMAVEYRQLHCDDNVIKQLRTACTRSWNVSKRLDDAIFDRMIVLFDGVNLDAKKIENFLNAIIPILDGAKLDSFDDDNDAPSQGWDYWLQIHRSCFRALKQAIGEAGRIYVKKAWIEMSDPVPLQD</sequence>
<name>F2ARS9_RHOBT</name>
<organism evidence="1 2">
    <name type="scientific">Rhodopirellula baltica WH47</name>
    <dbReference type="NCBI Taxonomy" id="991778"/>
    <lineage>
        <taxon>Bacteria</taxon>
        <taxon>Pseudomonadati</taxon>
        <taxon>Planctomycetota</taxon>
        <taxon>Planctomycetia</taxon>
        <taxon>Pirellulales</taxon>
        <taxon>Pirellulaceae</taxon>
        <taxon>Rhodopirellula</taxon>
    </lineage>
</organism>
<dbReference type="EMBL" id="AFAR01000131">
    <property type="protein sequence ID" value="EGF27637.1"/>
    <property type="molecule type" value="Genomic_DNA"/>
</dbReference>
<proteinExistence type="predicted"/>
<dbReference type="RefSeq" id="WP_007326340.1">
    <property type="nucleotide sequence ID" value="NZ_AFAR01000131.1"/>
</dbReference>
<protein>
    <submittedName>
        <fullName evidence="1">Uncharacterized protein</fullName>
    </submittedName>
</protein>
<dbReference type="PATRIC" id="fig|991778.3.peg.2567"/>
<accession>F2ARS9</accession>
<gene>
    <name evidence="1" type="ORF">RBWH47_00291</name>
</gene>
<evidence type="ECO:0000313" key="1">
    <source>
        <dbReference type="EMBL" id="EGF27637.1"/>
    </source>
</evidence>
<comment type="caution">
    <text evidence="1">The sequence shown here is derived from an EMBL/GenBank/DDBJ whole genome shotgun (WGS) entry which is preliminary data.</text>
</comment>
<dbReference type="AlphaFoldDB" id="F2ARS9"/>
<reference evidence="1 2" key="1">
    <citation type="journal article" date="2013" name="Mar. Genomics">
        <title>Expression of sulfatases in Rhodopirellula baltica and the diversity of sulfatases in the genus Rhodopirellula.</title>
        <authorList>
            <person name="Wegner C.E."/>
            <person name="Richter-Heitmann T."/>
            <person name="Klindworth A."/>
            <person name="Klockow C."/>
            <person name="Richter M."/>
            <person name="Achstetter T."/>
            <person name="Glockner F.O."/>
            <person name="Harder J."/>
        </authorList>
    </citation>
    <scope>NUCLEOTIDE SEQUENCE [LARGE SCALE GENOMIC DNA]</scope>
    <source>
        <strain evidence="1 2">WH47</strain>
    </source>
</reference>
<dbReference type="Proteomes" id="UP000006222">
    <property type="component" value="Unassembled WGS sequence"/>
</dbReference>